<protein>
    <submittedName>
        <fullName evidence="1">Uncharacterized protein</fullName>
    </submittedName>
</protein>
<feature type="non-terminal residue" evidence="1">
    <location>
        <position position="1"/>
    </location>
</feature>
<dbReference type="EMBL" id="CALNXK010000001">
    <property type="protein sequence ID" value="CAH3032586.1"/>
    <property type="molecule type" value="Genomic_DNA"/>
</dbReference>
<name>A0ABN8MNS3_9CNID</name>
<reference evidence="1 2" key="1">
    <citation type="submission" date="2022-05" db="EMBL/GenBank/DDBJ databases">
        <authorList>
            <consortium name="Genoscope - CEA"/>
            <person name="William W."/>
        </authorList>
    </citation>
    <scope>NUCLEOTIDE SEQUENCE [LARGE SCALE GENOMIC DNA]</scope>
</reference>
<accession>A0ABN8MNS3</accession>
<dbReference type="Proteomes" id="UP001159405">
    <property type="component" value="Unassembled WGS sequence"/>
</dbReference>
<organism evidence="1 2">
    <name type="scientific">Porites lobata</name>
    <dbReference type="NCBI Taxonomy" id="104759"/>
    <lineage>
        <taxon>Eukaryota</taxon>
        <taxon>Metazoa</taxon>
        <taxon>Cnidaria</taxon>
        <taxon>Anthozoa</taxon>
        <taxon>Hexacorallia</taxon>
        <taxon>Scleractinia</taxon>
        <taxon>Fungiina</taxon>
        <taxon>Poritidae</taxon>
        <taxon>Porites</taxon>
    </lineage>
</organism>
<keyword evidence="2" id="KW-1185">Reference proteome</keyword>
<evidence type="ECO:0000313" key="1">
    <source>
        <dbReference type="EMBL" id="CAH3032586.1"/>
    </source>
</evidence>
<proteinExistence type="predicted"/>
<gene>
    <name evidence="1" type="ORF">PLOB_00000055</name>
</gene>
<comment type="caution">
    <text evidence="1">The sequence shown here is derived from an EMBL/GenBank/DDBJ whole genome shotgun (WGS) entry which is preliminary data.</text>
</comment>
<sequence length="101" mass="11768">GNRNSIARNNFREKKRTELVLMATQRKVIKYTIAVLLITGLLVVESSLHKNAPKGESEAKLEQNARHWIDALLDRVDLKHLKDEENLQLKRRTQEILTKRI</sequence>
<evidence type="ECO:0000313" key="2">
    <source>
        <dbReference type="Proteomes" id="UP001159405"/>
    </source>
</evidence>